<sequence length="89" mass="9797">MIALISTALTKSGCYVILSPGNADIDIVKETVERSHPSITTSVSEATDFFPSDSCITPKGTRRQSNFAPMYTNSHRNTTCKLEKMLKEL</sequence>
<dbReference type="AlphaFoldDB" id="A0A9D4MLI4"/>
<keyword evidence="2" id="KW-1185">Reference proteome</keyword>
<dbReference type="EMBL" id="JAIWYP010000001">
    <property type="protein sequence ID" value="KAH3877646.1"/>
    <property type="molecule type" value="Genomic_DNA"/>
</dbReference>
<proteinExistence type="predicted"/>
<dbReference type="Proteomes" id="UP000828390">
    <property type="component" value="Unassembled WGS sequence"/>
</dbReference>
<gene>
    <name evidence="1" type="ORF">DPMN_001522</name>
</gene>
<accession>A0A9D4MLI4</accession>
<reference evidence="1" key="1">
    <citation type="journal article" date="2019" name="bioRxiv">
        <title>The Genome of the Zebra Mussel, Dreissena polymorpha: A Resource for Invasive Species Research.</title>
        <authorList>
            <person name="McCartney M.A."/>
            <person name="Auch B."/>
            <person name="Kono T."/>
            <person name="Mallez S."/>
            <person name="Zhang Y."/>
            <person name="Obille A."/>
            <person name="Becker A."/>
            <person name="Abrahante J.E."/>
            <person name="Garbe J."/>
            <person name="Badalamenti J.P."/>
            <person name="Herman A."/>
            <person name="Mangelson H."/>
            <person name="Liachko I."/>
            <person name="Sullivan S."/>
            <person name="Sone E.D."/>
            <person name="Koren S."/>
            <person name="Silverstein K.A.T."/>
            <person name="Beckman K.B."/>
            <person name="Gohl D.M."/>
        </authorList>
    </citation>
    <scope>NUCLEOTIDE SEQUENCE</scope>
    <source>
        <strain evidence="1">Duluth1</strain>
        <tissue evidence="1">Whole animal</tissue>
    </source>
</reference>
<reference evidence="1" key="2">
    <citation type="submission" date="2020-11" db="EMBL/GenBank/DDBJ databases">
        <authorList>
            <person name="McCartney M.A."/>
            <person name="Auch B."/>
            <person name="Kono T."/>
            <person name="Mallez S."/>
            <person name="Becker A."/>
            <person name="Gohl D.M."/>
            <person name="Silverstein K.A.T."/>
            <person name="Koren S."/>
            <person name="Bechman K.B."/>
            <person name="Herman A."/>
            <person name="Abrahante J.E."/>
            <person name="Garbe J."/>
        </authorList>
    </citation>
    <scope>NUCLEOTIDE SEQUENCE</scope>
    <source>
        <strain evidence="1">Duluth1</strain>
        <tissue evidence="1">Whole animal</tissue>
    </source>
</reference>
<comment type="caution">
    <text evidence="1">The sequence shown here is derived from an EMBL/GenBank/DDBJ whole genome shotgun (WGS) entry which is preliminary data.</text>
</comment>
<protein>
    <submittedName>
        <fullName evidence="1">Uncharacterized protein</fullName>
    </submittedName>
</protein>
<name>A0A9D4MLI4_DREPO</name>
<evidence type="ECO:0000313" key="2">
    <source>
        <dbReference type="Proteomes" id="UP000828390"/>
    </source>
</evidence>
<organism evidence="1 2">
    <name type="scientific">Dreissena polymorpha</name>
    <name type="common">Zebra mussel</name>
    <name type="synonym">Mytilus polymorpha</name>
    <dbReference type="NCBI Taxonomy" id="45954"/>
    <lineage>
        <taxon>Eukaryota</taxon>
        <taxon>Metazoa</taxon>
        <taxon>Spiralia</taxon>
        <taxon>Lophotrochozoa</taxon>
        <taxon>Mollusca</taxon>
        <taxon>Bivalvia</taxon>
        <taxon>Autobranchia</taxon>
        <taxon>Heteroconchia</taxon>
        <taxon>Euheterodonta</taxon>
        <taxon>Imparidentia</taxon>
        <taxon>Neoheterodontei</taxon>
        <taxon>Myida</taxon>
        <taxon>Dreissenoidea</taxon>
        <taxon>Dreissenidae</taxon>
        <taxon>Dreissena</taxon>
    </lineage>
</organism>
<evidence type="ECO:0000313" key="1">
    <source>
        <dbReference type="EMBL" id="KAH3877646.1"/>
    </source>
</evidence>